<feature type="DNA-binding region" description="H-T-H motif" evidence="2">
    <location>
        <begin position="29"/>
        <end position="48"/>
    </location>
</feature>
<dbReference type="PRINTS" id="PR00455">
    <property type="entry name" value="HTHTETR"/>
</dbReference>
<dbReference type="OrthoDB" id="9812993at2"/>
<feature type="domain" description="HTH tetR-type" evidence="3">
    <location>
        <begin position="6"/>
        <end position="66"/>
    </location>
</feature>
<evidence type="ECO:0000313" key="5">
    <source>
        <dbReference type="Proteomes" id="UP000463470"/>
    </source>
</evidence>
<accession>A0A845L348</accession>
<dbReference type="AlphaFoldDB" id="A0A845L348"/>
<dbReference type="Pfam" id="PF00440">
    <property type="entry name" value="TetR_N"/>
    <property type="match status" value="1"/>
</dbReference>
<dbReference type="GO" id="GO:0006355">
    <property type="term" value="P:regulation of DNA-templated transcription"/>
    <property type="evidence" value="ECO:0007669"/>
    <property type="project" value="UniProtKB-ARBA"/>
</dbReference>
<dbReference type="InterPro" id="IPR041490">
    <property type="entry name" value="KstR2_TetR_C"/>
</dbReference>
<evidence type="ECO:0000256" key="2">
    <source>
        <dbReference type="PROSITE-ProRule" id="PRU00335"/>
    </source>
</evidence>
<name>A0A845L348_9FIRM</name>
<dbReference type="InterPro" id="IPR001647">
    <property type="entry name" value="HTH_TetR"/>
</dbReference>
<dbReference type="InterPro" id="IPR050109">
    <property type="entry name" value="HTH-type_TetR-like_transc_reg"/>
</dbReference>
<comment type="caution">
    <text evidence="4">The sequence shown here is derived from an EMBL/GenBank/DDBJ whole genome shotgun (WGS) entry which is preliminary data.</text>
</comment>
<dbReference type="EMBL" id="WXEY01000005">
    <property type="protein sequence ID" value="MZP29539.1"/>
    <property type="molecule type" value="Genomic_DNA"/>
</dbReference>
<protein>
    <submittedName>
        <fullName evidence="4">TetR family transcriptional regulator</fullName>
    </submittedName>
</protein>
<dbReference type="Gene3D" id="1.10.357.10">
    <property type="entry name" value="Tetracycline Repressor, domain 2"/>
    <property type="match status" value="1"/>
</dbReference>
<proteinExistence type="predicted"/>
<dbReference type="SUPFAM" id="SSF48498">
    <property type="entry name" value="Tetracyclin repressor-like, C-terminal domain"/>
    <property type="match status" value="1"/>
</dbReference>
<dbReference type="Pfam" id="PF17932">
    <property type="entry name" value="TetR_C_24"/>
    <property type="match status" value="1"/>
</dbReference>
<evidence type="ECO:0000256" key="1">
    <source>
        <dbReference type="ARBA" id="ARBA00023125"/>
    </source>
</evidence>
<reference evidence="4 5" key="1">
    <citation type="submission" date="2020-01" db="EMBL/GenBank/DDBJ databases">
        <title>Whole-genome sequence of Heliobacterium undosum DSM 13378.</title>
        <authorList>
            <person name="Kyndt J.A."/>
            <person name="Meyer T.E."/>
        </authorList>
    </citation>
    <scope>NUCLEOTIDE SEQUENCE [LARGE SCALE GENOMIC DNA]</scope>
    <source>
        <strain evidence="4 5">DSM 13378</strain>
    </source>
</reference>
<dbReference type="RefSeq" id="WP_161257166.1">
    <property type="nucleotide sequence ID" value="NZ_WXEY01000005.1"/>
</dbReference>
<dbReference type="SUPFAM" id="SSF46689">
    <property type="entry name" value="Homeodomain-like"/>
    <property type="match status" value="1"/>
</dbReference>
<sequence length="195" mass="21947">MIPGETDKRTRILLAAVNVFSRRGYHCAKIEDIAQIADVGKGTVYEYFDSKQQLFGEMFKYGYEQYWNHVTEAVLSETSFEGKLRTLMQSHLDFLNKSAPVARIIVQEYTNIDRGVYEWIVAERQRQFLWVKSLVEAAVQSGEVKTPSAEVTTMVIQGAISAVGHSAVQRDERIDAEKTTDILANTLLHGISAKG</sequence>
<organism evidence="4 5">
    <name type="scientific">Heliomicrobium undosum</name>
    <dbReference type="NCBI Taxonomy" id="121734"/>
    <lineage>
        <taxon>Bacteria</taxon>
        <taxon>Bacillati</taxon>
        <taxon>Bacillota</taxon>
        <taxon>Clostridia</taxon>
        <taxon>Eubacteriales</taxon>
        <taxon>Heliobacteriaceae</taxon>
        <taxon>Heliomicrobium</taxon>
    </lineage>
</organism>
<keyword evidence="5" id="KW-1185">Reference proteome</keyword>
<dbReference type="PROSITE" id="PS50977">
    <property type="entry name" value="HTH_TETR_2"/>
    <property type="match status" value="1"/>
</dbReference>
<dbReference type="GO" id="GO:0003677">
    <property type="term" value="F:DNA binding"/>
    <property type="evidence" value="ECO:0007669"/>
    <property type="project" value="UniProtKB-UniRule"/>
</dbReference>
<dbReference type="PANTHER" id="PTHR30055:SF232">
    <property type="entry name" value="TRANSCRIPTIONAL REGULATOR, TETR FAMILY"/>
    <property type="match status" value="1"/>
</dbReference>
<evidence type="ECO:0000259" key="3">
    <source>
        <dbReference type="PROSITE" id="PS50977"/>
    </source>
</evidence>
<dbReference type="PANTHER" id="PTHR30055">
    <property type="entry name" value="HTH-TYPE TRANSCRIPTIONAL REGULATOR RUTR"/>
    <property type="match status" value="1"/>
</dbReference>
<dbReference type="InterPro" id="IPR009057">
    <property type="entry name" value="Homeodomain-like_sf"/>
</dbReference>
<dbReference type="Proteomes" id="UP000463470">
    <property type="component" value="Unassembled WGS sequence"/>
</dbReference>
<dbReference type="InterPro" id="IPR036271">
    <property type="entry name" value="Tet_transcr_reg_TetR-rel_C_sf"/>
</dbReference>
<keyword evidence="1 2" id="KW-0238">DNA-binding</keyword>
<evidence type="ECO:0000313" key="4">
    <source>
        <dbReference type="EMBL" id="MZP29539.1"/>
    </source>
</evidence>
<dbReference type="Gene3D" id="1.10.10.60">
    <property type="entry name" value="Homeodomain-like"/>
    <property type="match status" value="1"/>
</dbReference>
<gene>
    <name evidence="4" type="ORF">GTO91_07440</name>
</gene>